<dbReference type="Proteomes" id="UP000838749">
    <property type="component" value="Unassembled WGS sequence"/>
</dbReference>
<gene>
    <name evidence="8" type="ORF">PAECIP111894_03567</name>
</gene>
<evidence type="ECO:0000256" key="2">
    <source>
        <dbReference type="ARBA" id="ARBA00022729"/>
    </source>
</evidence>
<evidence type="ECO:0000256" key="1">
    <source>
        <dbReference type="ARBA" id="ARBA00022475"/>
    </source>
</evidence>
<dbReference type="EMBL" id="CAKMAB010000020">
    <property type="protein sequence ID" value="CAH1057409.1"/>
    <property type="molecule type" value="Genomic_DNA"/>
</dbReference>
<evidence type="ECO:0000313" key="9">
    <source>
        <dbReference type="Proteomes" id="UP000838749"/>
    </source>
</evidence>
<comment type="caution">
    <text evidence="8">The sequence shown here is derived from an EMBL/GenBank/DDBJ whole genome shotgun (WGS) entry which is preliminary data.</text>
</comment>
<feature type="signal peptide" evidence="7">
    <location>
        <begin position="1"/>
        <end position="21"/>
    </location>
</feature>
<evidence type="ECO:0000256" key="5">
    <source>
        <dbReference type="ARBA" id="ARBA00023288"/>
    </source>
</evidence>
<evidence type="ECO:0000313" key="8">
    <source>
        <dbReference type="EMBL" id="CAH1057409.1"/>
    </source>
</evidence>
<feature type="chain" id="PRO_5047042028" evidence="7">
    <location>
        <begin position="22"/>
        <end position="446"/>
    </location>
</feature>
<dbReference type="PANTHER" id="PTHR43649:SF33">
    <property type="entry name" value="POLYGALACTURONAN_RHAMNOGALACTURONAN-BINDING PROTEIN YTCQ"/>
    <property type="match status" value="1"/>
</dbReference>
<dbReference type="Gene3D" id="3.40.190.10">
    <property type="entry name" value="Periplasmic binding protein-like II"/>
    <property type="match status" value="2"/>
</dbReference>
<evidence type="ECO:0000256" key="7">
    <source>
        <dbReference type="SAM" id="SignalP"/>
    </source>
</evidence>
<dbReference type="Pfam" id="PF01547">
    <property type="entry name" value="SBP_bac_1"/>
    <property type="match status" value="1"/>
</dbReference>
<proteinExistence type="predicted"/>
<dbReference type="InterPro" id="IPR050490">
    <property type="entry name" value="Bact_solute-bd_prot1"/>
</dbReference>
<organism evidence="8 9">
    <name type="scientific">Paenibacillus pseudetheri</name>
    <dbReference type="NCBI Taxonomy" id="2897682"/>
    <lineage>
        <taxon>Bacteria</taxon>
        <taxon>Bacillati</taxon>
        <taxon>Bacillota</taxon>
        <taxon>Bacilli</taxon>
        <taxon>Bacillales</taxon>
        <taxon>Paenibacillaceae</taxon>
        <taxon>Paenibacillus</taxon>
    </lineage>
</organism>
<dbReference type="SUPFAM" id="SSF53850">
    <property type="entry name" value="Periplasmic binding protein-like II"/>
    <property type="match status" value="1"/>
</dbReference>
<keyword evidence="2 7" id="KW-0732">Signal</keyword>
<keyword evidence="1" id="KW-1003">Cell membrane</keyword>
<keyword evidence="9" id="KW-1185">Reference proteome</keyword>
<feature type="compositionally biased region" description="Basic and acidic residues" evidence="6">
    <location>
        <begin position="46"/>
        <end position="56"/>
    </location>
</feature>
<protein>
    <submittedName>
        <fullName evidence="8">Uncharacterized protein</fullName>
    </submittedName>
</protein>
<evidence type="ECO:0000256" key="3">
    <source>
        <dbReference type="ARBA" id="ARBA00023136"/>
    </source>
</evidence>
<dbReference type="RefSeq" id="WP_234536385.1">
    <property type="nucleotide sequence ID" value="NZ_CAKMAB010000020.1"/>
</dbReference>
<dbReference type="InterPro" id="IPR006059">
    <property type="entry name" value="SBP"/>
</dbReference>
<keyword evidence="4" id="KW-0564">Palmitate</keyword>
<sequence length="446" mass="50765">MYNARPRITRILSMIMISALTIPLFTGCAKGETVADKGQSTTQPDTKQEQKEEKKDPVTLKLPIWSTITEDLFTKLDLVNEYKKEHPNVTIELELLKDTEYENTMKIRNSANELPDILPLKSAWLINFKDNILPLDDLDAAKNNMFAADFKVDDHIYGVPDSQFNEFVWYRKSVFQEYGLEIPKTWGEFVTAAKKIKDGGKYIPIAMGGKDAWPDYPFNEFMPSLVAGDGDYWSTMATIDEPFTKGQAFYDASAKIQELYDAKVMGPDPLGVGFDQSKLMFASKQAAMIALGQWFGSDLKSMTDVDMNDIGAFLLPVRDSVDQPFNTISMVDTFYTIPKTSKHPEEAKEFINWFFSDAWYSKYLTEAQLQSTMKDTKIDLGTMFDGAFDVSNLNYVLNKGGNEDYKKIESAIKFDVKKMGQDMMSGKDFNKMMQEMNKSWKNARSK</sequence>
<keyword evidence="3" id="KW-0472">Membrane</keyword>
<reference evidence="8" key="1">
    <citation type="submission" date="2021-12" db="EMBL/GenBank/DDBJ databases">
        <authorList>
            <person name="Criscuolo A."/>
        </authorList>
    </citation>
    <scope>NUCLEOTIDE SEQUENCE</scope>
    <source>
        <strain evidence="8">CIP111894</strain>
    </source>
</reference>
<accession>A0ABN8FPH7</accession>
<dbReference type="PANTHER" id="PTHR43649">
    <property type="entry name" value="ARABINOSE-BINDING PROTEIN-RELATED"/>
    <property type="match status" value="1"/>
</dbReference>
<dbReference type="PROSITE" id="PS51257">
    <property type="entry name" value="PROKAR_LIPOPROTEIN"/>
    <property type="match status" value="1"/>
</dbReference>
<evidence type="ECO:0000256" key="4">
    <source>
        <dbReference type="ARBA" id="ARBA00023139"/>
    </source>
</evidence>
<evidence type="ECO:0000256" key="6">
    <source>
        <dbReference type="SAM" id="MobiDB-lite"/>
    </source>
</evidence>
<feature type="region of interest" description="Disordered" evidence="6">
    <location>
        <begin position="34"/>
        <end position="56"/>
    </location>
</feature>
<keyword evidence="5" id="KW-0449">Lipoprotein</keyword>
<name>A0ABN8FPH7_9BACL</name>